<dbReference type="STRING" id="57664.SAMN05661003_103183"/>
<evidence type="ECO:0000313" key="2">
    <source>
        <dbReference type="EMBL" id="SDE07434.1"/>
    </source>
</evidence>
<feature type="domain" description="DUF2760" evidence="1">
    <location>
        <begin position="86"/>
        <end position="212"/>
    </location>
</feature>
<proteinExistence type="predicted"/>
<sequence length="217" mass="23737">MSIVLSVINLAVLVTLFYTAVPAEAQPVLQITALVLTLLLTLLQLRQRLAGAARPAPQATVATSLPPGPQLPVAARTVDNGQLQDAAVVQFLGRLQEKGRLVDFVMDDMTAYADEQVGAAARIVHQGCREVLFDFFRIVPVHDGNEDDPIELADGYDSQSYRLIGRVPERGPYQGQVIHRGWQTQSCHLPQLNEATNDLVSLQRIIAPAEIEIDPQD</sequence>
<protein>
    <recommendedName>
        <fullName evidence="1">DUF2760 domain-containing protein</fullName>
    </recommendedName>
</protein>
<dbReference type="RefSeq" id="WP_171906313.1">
    <property type="nucleotide sequence ID" value="NZ_FNAQ01000003.1"/>
</dbReference>
<dbReference type="EMBL" id="FNAQ01000003">
    <property type="protein sequence ID" value="SDE07434.1"/>
    <property type="molecule type" value="Genomic_DNA"/>
</dbReference>
<reference evidence="3" key="1">
    <citation type="submission" date="2016-10" db="EMBL/GenBank/DDBJ databases">
        <authorList>
            <person name="Varghese N."/>
            <person name="Submissions S."/>
        </authorList>
    </citation>
    <scope>NUCLEOTIDE SEQUENCE [LARGE SCALE GENOMIC DNA]</scope>
    <source>
        <strain evidence="3">DSM 8987</strain>
    </source>
</reference>
<dbReference type="AlphaFoldDB" id="A0A1G6ZXM9"/>
<gene>
    <name evidence="2" type="ORF">SAMN05661003_103183</name>
</gene>
<evidence type="ECO:0000259" key="1">
    <source>
        <dbReference type="Pfam" id="PF10816"/>
    </source>
</evidence>
<keyword evidence="3" id="KW-1185">Reference proteome</keyword>
<dbReference type="Proteomes" id="UP000243205">
    <property type="component" value="Unassembled WGS sequence"/>
</dbReference>
<organism evidence="2 3">
    <name type="scientific">Desulfuromonas thiophila</name>
    <dbReference type="NCBI Taxonomy" id="57664"/>
    <lineage>
        <taxon>Bacteria</taxon>
        <taxon>Pseudomonadati</taxon>
        <taxon>Thermodesulfobacteriota</taxon>
        <taxon>Desulfuromonadia</taxon>
        <taxon>Desulfuromonadales</taxon>
        <taxon>Desulfuromonadaceae</taxon>
        <taxon>Desulfuromonas</taxon>
    </lineage>
</organism>
<dbReference type="Pfam" id="PF10816">
    <property type="entry name" value="DUF2760"/>
    <property type="match status" value="1"/>
</dbReference>
<evidence type="ECO:0000313" key="3">
    <source>
        <dbReference type="Proteomes" id="UP000243205"/>
    </source>
</evidence>
<name>A0A1G6ZXM9_9BACT</name>
<dbReference type="InterPro" id="IPR021212">
    <property type="entry name" value="DUF2760"/>
</dbReference>
<accession>A0A1G6ZXM9</accession>